<dbReference type="KEGG" id="tmk:QGN29_01505"/>
<dbReference type="Gene3D" id="3.20.20.370">
    <property type="entry name" value="Glycoside hydrolase/deacetylase"/>
    <property type="match status" value="1"/>
</dbReference>
<evidence type="ECO:0000313" key="2">
    <source>
        <dbReference type="Proteomes" id="UP001268683"/>
    </source>
</evidence>
<proteinExistence type="predicted"/>
<dbReference type="SUPFAM" id="SSF88713">
    <property type="entry name" value="Glycoside hydrolase/deacetylase"/>
    <property type="match status" value="1"/>
</dbReference>
<reference evidence="1" key="1">
    <citation type="submission" date="2023-04" db="EMBL/GenBank/DDBJ databases">
        <title>Complete genome sequence of Temperatibacter marinus.</title>
        <authorList>
            <person name="Rong J.-C."/>
            <person name="Yi M.-L."/>
            <person name="Zhao Q."/>
        </authorList>
    </citation>
    <scope>NUCLEOTIDE SEQUENCE</scope>
    <source>
        <strain evidence="1">NBRC 110045</strain>
    </source>
</reference>
<dbReference type="Proteomes" id="UP001268683">
    <property type="component" value="Chromosome"/>
</dbReference>
<dbReference type="AlphaFoldDB" id="A0AA52H9L4"/>
<accession>A0AA52H9L4</accession>
<keyword evidence="2" id="KW-1185">Reference proteome</keyword>
<evidence type="ECO:0008006" key="3">
    <source>
        <dbReference type="Google" id="ProtNLM"/>
    </source>
</evidence>
<protein>
    <recommendedName>
        <fullName evidence="3">WalW protein</fullName>
    </recommendedName>
</protein>
<dbReference type="RefSeq" id="WP_310798888.1">
    <property type="nucleotide sequence ID" value="NZ_CP123872.1"/>
</dbReference>
<sequence>MDEVVKRDSLVMKNAVQDLTHPLMTVVIDTEEEFDWSAPFSRSARSVENIKHQHRMHQAVFKTFDIKPCYVLDQAVLEDDWSVEYFKTLHGLGEIDLGVHLHPWLTPPYEEEVSAYNSYQGNLSEDLEFKKIETITALFERRIGFSPKIFKAGRYGLGPNSIALLHRAGYEIDLSVVPNGTYQYQDGGTNYLRAPHQPFELQQMAFQPLTRHFTGWLSLIGPALGGLFDYPLAKKLKLIGLLSRLGISRVVLSPEGMPTSALYSLLAERVAKGDRFFSMAYHSSSLMKGGSPYAASEENIDHLCDCLSSVATYFKEDLGGEFISVTDFAVFAAKELPEE</sequence>
<evidence type="ECO:0000313" key="1">
    <source>
        <dbReference type="EMBL" id="WND03039.1"/>
    </source>
</evidence>
<dbReference type="GO" id="GO:0005975">
    <property type="term" value="P:carbohydrate metabolic process"/>
    <property type="evidence" value="ECO:0007669"/>
    <property type="project" value="InterPro"/>
</dbReference>
<organism evidence="1 2">
    <name type="scientific">Temperatibacter marinus</name>
    <dbReference type="NCBI Taxonomy" id="1456591"/>
    <lineage>
        <taxon>Bacteria</taxon>
        <taxon>Pseudomonadati</taxon>
        <taxon>Pseudomonadota</taxon>
        <taxon>Alphaproteobacteria</taxon>
        <taxon>Kordiimonadales</taxon>
        <taxon>Temperatibacteraceae</taxon>
        <taxon>Temperatibacter</taxon>
    </lineage>
</organism>
<gene>
    <name evidence="1" type="ORF">QGN29_01505</name>
</gene>
<name>A0AA52H9L4_9PROT</name>
<dbReference type="EMBL" id="CP123872">
    <property type="protein sequence ID" value="WND03039.1"/>
    <property type="molecule type" value="Genomic_DNA"/>
</dbReference>
<dbReference type="InterPro" id="IPR011330">
    <property type="entry name" value="Glyco_hydro/deAcase_b/a-brl"/>
</dbReference>